<dbReference type="GO" id="GO:0050660">
    <property type="term" value="F:flavin adenine dinucleotide binding"/>
    <property type="evidence" value="ECO:0007669"/>
    <property type="project" value="InterPro"/>
</dbReference>
<dbReference type="HOGENOM" id="CLU_130527_0_0_1"/>
<dbReference type="STRING" id="930991.A0A0D0BJL1"/>
<dbReference type="Proteomes" id="UP000054538">
    <property type="component" value="Unassembled WGS sequence"/>
</dbReference>
<dbReference type="EMBL" id="KN831578">
    <property type="protein sequence ID" value="KIK71842.1"/>
    <property type="molecule type" value="Genomic_DNA"/>
</dbReference>
<reference evidence="3" key="2">
    <citation type="submission" date="2015-01" db="EMBL/GenBank/DDBJ databases">
        <title>Evolutionary Origins and Diversification of the Mycorrhizal Mutualists.</title>
        <authorList>
            <consortium name="DOE Joint Genome Institute"/>
            <consortium name="Mycorrhizal Genomics Consortium"/>
            <person name="Kohler A."/>
            <person name="Kuo A."/>
            <person name="Nagy L.G."/>
            <person name="Floudas D."/>
            <person name="Copeland A."/>
            <person name="Barry K.W."/>
            <person name="Cichocki N."/>
            <person name="Veneault-Fourrey C."/>
            <person name="LaButti K."/>
            <person name="Lindquist E.A."/>
            <person name="Lipzen A."/>
            <person name="Lundell T."/>
            <person name="Morin E."/>
            <person name="Murat C."/>
            <person name="Riley R."/>
            <person name="Ohm R."/>
            <person name="Sun H."/>
            <person name="Tunlid A."/>
            <person name="Henrissat B."/>
            <person name="Grigoriev I.V."/>
            <person name="Hibbett D.S."/>
            <person name="Martin F."/>
        </authorList>
    </citation>
    <scope>NUCLEOTIDE SEQUENCE [LARGE SCALE GENOMIC DNA]</scope>
    <source>
        <strain evidence="3">Ve08.2h10</strain>
    </source>
</reference>
<dbReference type="Pfam" id="PF08031">
    <property type="entry name" value="BBE"/>
    <property type="match status" value="1"/>
</dbReference>
<dbReference type="AlphaFoldDB" id="A0A0D0BJL1"/>
<dbReference type="Gene3D" id="3.30.465.10">
    <property type="match status" value="1"/>
</dbReference>
<evidence type="ECO:0000313" key="3">
    <source>
        <dbReference type="Proteomes" id="UP000054538"/>
    </source>
</evidence>
<dbReference type="Gene3D" id="3.40.462.20">
    <property type="match status" value="1"/>
</dbReference>
<gene>
    <name evidence="2" type="ORF">PAXRUDRAFT_22748</name>
</gene>
<dbReference type="InterPro" id="IPR012951">
    <property type="entry name" value="BBE"/>
</dbReference>
<name>A0A0D0BJL1_9AGAM</name>
<dbReference type="InterPro" id="IPR016169">
    <property type="entry name" value="FAD-bd_PCMH_sub2"/>
</dbReference>
<sequence length="212" mass="23505">MAPNMTNETATATTQTWTNYALSLEPCGVTSTSSLYSAPSWFEFYEILTSFDAQNGASYMMTSRLLSQDSVSNKYKELAQVLIDCNAAFLMVAGGKVSQIGSDSAGLNPAWRNAVVETICQVFWEDGASSTEVVGAIDQLKGWIKTMYDLTPNDGAYFNEASLFEINWKETFFGSHYSTLKNIKNKYDPYKLFVVAEGVGSDDWNKQLTCRV</sequence>
<evidence type="ECO:0000313" key="2">
    <source>
        <dbReference type="EMBL" id="KIK71842.1"/>
    </source>
</evidence>
<protein>
    <recommendedName>
        <fullName evidence="1">Berberine/berberine-like domain-containing protein</fullName>
    </recommendedName>
</protein>
<reference evidence="2 3" key="1">
    <citation type="submission" date="2014-04" db="EMBL/GenBank/DDBJ databases">
        <authorList>
            <consortium name="DOE Joint Genome Institute"/>
            <person name="Kuo A."/>
            <person name="Kohler A."/>
            <person name="Jargeat P."/>
            <person name="Nagy L.G."/>
            <person name="Floudas D."/>
            <person name="Copeland A."/>
            <person name="Barry K.W."/>
            <person name="Cichocki N."/>
            <person name="Veneault-Fourrey C."/>
            <person name="LaButti K."/>
            <person name="Lindquist E.A."/>
            <person name="Lipzen A."/>
            <person name="Lundell T."/>
            <person name="Morin E."/>
            <person name="Murat C."/>
            <person name="Sun H."/>
            <person name="Tunlid A."/>
            <person name="Henrissat B."/>
            <person name="Grigoriev I.V."/>
            <person name="Hibbett D.S."/>
            <person name="Martin F."/>
            <person name="Nordberg H.P."/>
            <person name="Cantor M.N."/>
            <person name="Hua S.X."/>
        </authorList>
    </citation>
    <scope>NUCLEOTIDE SEQUENCE [LARGE SCALE GENOMIC DNA]</scope>
    <source>
        <strain evidence="2 3">Ve08.2h10</strain>
    </source>
</reference>
<dbReference type="InParanoid" id="A0A0D0BJL1"/>
<accession>A0A0D0BJL1</accession>
<dbReference type="OrthoDB" id="9983560at2759"/>
<dbReference type="GO" id="GO:0016491">
    <property type="term" value="F:oxidoreductase activity"/>
    <property type="evidence" value="ECO:0007669"/>
    <property type="project" value="InterPro"/>
</dbReference>
<proteinExistence type="predicted"/>
<feature type="domain" description="Berberine/berberine-like" evidence="1">
    <location>
        <begin position="156"/>
        <end position="199"/>
    </location>
</feature>
<evidence type="ECO:0000259" key="1">
    <source>
        <dbReference type="Pfam" id="PF08031"/>
    </source>
</evidence>
<keyword evidence="3" id="KW-1185">Reference proteome</keyword>
<organism evidence="2 3">
    <name type="scientific">Paxillus rubicundulus Ve08.2h10</name>
    <dbReference type="NCBI Taxonomy" id="930991"/>
    <lineage>
        <taxon>Eukaryota</taxon>
        <taxon>Fungi</taxon>
        <taxon>Dikarya</taxon>
        <taxon>Basidiomycota</taxon>
        <taxon>Agaricomycotina</taxon>
        <taxon>Agaricomycetes</taxon>
        <taxon>Agaricomycetidae</taxon>
        <taxon>Boletales</taxon>
        <taxon>Paxilineae</taxon>
        <taxon>Paxillaceae</taxon>
        <taxon>Paxillus</taxon>
    </lineage>
</organism>